<evidence type="ECO:0000313" key="3">
    <source>
        <dbReference type="Proteomes" id="UP001281447"/>
    </source>
</evidence>
<evidence type="ECO:0000313" key="2">
    <source>
        <dbReference type="EMBL" id="MDY0393123.1"/>
    </source>
</evidence>
<organism evidence="2 3">
    <name type="scientific">Tigheibacillus halophilus</name>
    <dbReference type="NCBI Taxonomy" id="361280"/>
    <lineage>
        <taxon>Bacteria</taxon>
        <taxon>Bacillati</taxon>
        <taxon>Bacillota</taxon>
        <taxon>Bacilli</taxon>
        <taxon>Bacillales</taxon>
        <taxon>Bacillaceae</taxon>
        <taxon>Tigheibacillus</taxon>
    </lineage>
</organism>
<dbReference type="Proteomes" id="UP001281447">
    <property type="component" value="Unassembled WGS sequence"/>
</dbReference>
<sequence>MSKRISNKLVIAAIITCFFFHLFNTSASAATSNENLLIQTFHEDVTGSGAKDTISLKGTPLSKDTDYYQNITLNITTSEGKELSFPLGGGYHPELSFVDLNHDQINDIFFTDSGSSFNEKYPYKAFSLKNGQLKELPKPASPFVKGDFSNKFKINLQLDPSDTPMTIDLTEKAQQYIQIGVYDQSGQLLKNPASISVGTISKIEPVFLGKQQGYALRSYLPIGGISKDDYLGSIETLWYFKNDQWQNLQTQWQPK</sequence>
<evidence type="ECO:0000256" key="1">
    <source>
        <dbReference type="SAM" id="SignalP"/>
    </source>
</evidence>
<keyword evidence="1" id="KW-0732">Signal</keyword>
<proteinExistence type="predicted"/>
<comment type="caution">
    <text evidence="2">The sequence shown here is derived from an EMBL/GenBank/DDBJ whole genome shotgun (WGS) entry which is preliminary data.</text>
</comment>
<keyword evidence="3" id="KW-1185">Reference proteome</keyword>
<feature type="signal peptide" evidence="1">
    <location>
        <begin position="1"/>
        <end position="29"/>
    </location>
</feature>
<dbReference type="EMBL" id="JAWDIP010000003">
    <property type="protein sequence ID" value="MDY0393123.1"/>
    <property type="molecule type" value="Genomic_DNA"/>
</dbReference>
<gene>
    <name evidence="2" type="ORF">RWE15_00110</name>
</gene>
<name>A0ABU5C1F4_9BACI</name>
<reference evidence="2 3" key="1">
    <citation type="submission" date="2023-10" db="EMBL/GenBank/DDBJ databases">
        <title>Virgibacillus halophilus 5B73C genome.</title>
        <authorList>
            <person name="Miliotis G."/>
            <person name="Sengupta P."/>
            <person name="Hameed A."/>
            <person name="Chuvochina M."/>
            <person name="Mcdonagh F."/>
            <person name="Simpson A.C."/>
            <person name="Singh N.K."/>
            <person name="Rekha P.D."/>
            <person name="Raman K."/>
            <person name="Hugenholtz P."/>
            <person name="Venkateswaran K."/>
        </authorList>
    </citation>
    <scope>NUCLEOTIDE SEQUENCE [LARGE SCALE GENOMIC DNA]</scope>
    <source>
        <strain evidence="2 3">5B73C</strain>
    </source>
</reference>
<dbReference type="RefSeq" id="WP_390352099.1">
    <property type="nucleotide sequence ID" value="NZ_JBHUIZ010000002.1"/>
</dbReference>
<feature type="chain" id="PRO_5047062136" description="Repeat domain-containing protein" evidence="1">
    <location>
        <begin position="30"/>
        <end position="255"/>
    </location>
</feature>
<protein>
    <recommendedName>
        <fullName evidence="4">Repeat domain-containing protein</fullName>
    </recommendedName>
</protein>
<accession>A0ABU5C1F4</accession>
<evidence type="ECO:0008006" key="4">
    <source>
        <dbReference type="Google" id="ProtNLM"/>
    </source>
</evidence>